<evidence type="ECO:0000313" key="7">
    <source>
        <dbReference type="EMBL" id="MPM44015.1"/>
    </source>
</evidence>
<dbReference type="GO" id="GO:0003677">
    <property type="term" value="F:DNA binding"/>
    <property type="evidence" value="ECO:0007669"/>
    <property type="project" value="UniProtKB-KW"/>
</dbReference>
<feature type="region of interest" description="Disordered" evidence="4">
    <location>
        <begin position="252"/>
        <end position="278"/>
    </location>
</feature>
<dbReference type="PROSITE" id="PS51077">
    <property type="entry name" value="HTH_ICLR"/>
    <property type="match status" value="1"/>
</dbReference>
<reference evidence="7" key="1">
    <citation type="submission" date="2019-08" db="EMBL/GenBank/DDBJ databases">
        <authorList>
            <person name="Kucharzyk K."/>
            <person name="Murdoch R.W."/>
            <person name="Higgins S."/>
            <person name="Loffler F."/>
        </authorList>
    </citation>
    <scope>NUCLEOTIDE SEQUENCE</scope>
</reference>
<evidence type="ECO:0000256" key="1">
    <source>
        <dbReference type="ARBA" id="ARBA00023015"/>
    </source>
</evidence>
<feature type="compositionally biased region" description="Polar residues" evidence="4">
    <location>
        <begin position="252"/>
        <end position="261"/>
    </location>
</feature>
<dbReference type="PROSITE" id="PS51078">
    <property type="entry name" value="ICLR_ED"/>
    <property type="match status" value="1"/>
</dbReference>
<dbReference type="InterPro" id="IPR036388">
    <property type="entry name" value="WH-like_DNA-bd_sf"/>
</dbReference>
<dbReference type="Pfam" id="PF01614">
    <property type="entry name" value="IclR_C"/>
    <property type="match status" value="1"/>
</dbReference>
<dbReference type="SMART" id="SM00346">
    <property type="entry name" value="HTH_ICLR"/>
    <property type="match status" value="1"/>
</dbReference>
<dbReference type="GO" id="GO:0003700">
    <property type="term" value="F:DNA-binding transcription factor activity"/>
    <property type="evidence" value="ECO:0007669"/>
    <property type="project" value="TreeGrafter"/>
</dbReference>
<keyword evidence="1" id="KW-0805">Transcription regulation</keyword>
<gene>
    <name evidence="7" type="ORF">SDC9_90693</name>
</gene>
<feature type="domain" description="IclR-ED" evidence="6">
    <location>
        <begin position="63"/>
        <end position="249"/>
    </location>
</feature>
<evidence type="ECO:0000256" key="4">
    <source>
        <dbReference type="SAM" id="MobiDB-lite"/>
    </source>
</evidence>
<dbReference type="GO" id="GO:0045892">
    <property type="term" value="P:negative regulation of DNA-templated transcription"/>
    <property type="evidence" value="ECO:0007669"/>
    <property type="project" value="TreeGrafter"/>
</dbReference>
<sequence length="278" mass="31223">MTSPSKVLSILSLFSQQRPVWQPEEICETLGFTRATGYRYIKELVDFGLLNKVSARHYSLGSRIIELDYQLRGSDPVLLAADPVMHDLSFKTGKECVLTVLINRLHVIDTHRVRTVNPNTTSVARSRGRQRPMFRAGAPKILLSCLPRHQQKQIYQGHAEEIQAHDMGASWDEFRANLDHIRKAGFYMSWGELEPDMGAAVVPVFNPDGDIVAALNLLDSPENIRRADPVRTKAILEEAAWKIRQRQAYPSLQAPPQSTEPTFHATAQHAGKTPIAKP</sequence>
<dbReference type="InterPro" id="IPR005471">
    <property type="entry name" value="Tscrpt_reg_IclR_N"/>
</dbReference>
<dbReference type="Pfam" id="PF09339">
    <property type="entry name" value="HTH_IclR"/>
    <property type="match status" value="1"/>
</dbReference>
<evidence type="ECO:0000256" key="2">
    <source>
        <dbReference type="ARBA" id="ARBA00023125"/>
    </source>
</evidence>
<proteinExistence type="predicted"/>
<name>A0A644ZT02_9ZZZZ</name>
<dbReference type="SUPFAM" id="SSF46785">
    <property type="entry name" value="Winged helix' DNA-binding domain"/>
    <property type="match status" value="1"/>
</dbReference>
<dbReference type="PANTHER" id="PTHR30136:SF24">
    <property type="entry name" value="HTH-TYPE TRANSCRIPTIONAL REPRESSOR ALLR"/>
    <property type="match status" value="1"/>
</dbReference>
<dbReference type="Gene3D" id="1.10.10.10">
    <property type="entry name" value="Winged helix-like DNA-binding domain superfamily/Winged helix DNA-binding domain"/>
    <property type="match status" value="1"/>
</dbReference>
<keyword evidence="3" id="KW-0804">Transcription</keyword>
<protein>
    <submittedName>
        <fullName evidence="7">Uncharacterized protein</fullName>
    </submittedName>
</protein>
<dbReference type="Gene3D" id="3.30.450.40">
    <property type="match status" value="1"/>
</dbReference>
<evidence type="ECO:0000259" key="6">
    <source>
        <dbReference type="PROSITE" id="PS51078"/>
    </source>
</evidence>
<keyword evidence="2" id="KW-0238">DNA-binding</keyword>
<dbReference type="InterPro" id="IPR050707">
    <property type="entry name" value="HTH_MetabolicPath_Reg"/>
</dbReference>
<evidence type="ECO:0000259" key="5">
    <source>
        <dbReference type="PROSITE" id="PS51077"/>
    </source>
</evidence>
<dbReference type="AlphaFoldDB" id="A0A644ZT02"/>
<dbReference type="InterPro" id="IPR036390">
    <property type="entry name" value="WH_DNA-bd_sf"/>
</dbReference>
<dbReference type="InterPro" id="IPR014757">
    <property type="entry name" value="Tscrpt_reg_IclR_C"/>
</dbReference>
<dbReference type="SUPFAM" id="SSF55781">
    <property type="entry name" value="GAF domain-like"/>
    <property type="match status" value="1"/>
</dbReference>
<accession>A0A644ZT02</accession>
<dbReference type="EMBL" id="VSSQ01010321">
    <property type="protein sequence ID" value="MPM44015.1"/>
    <property type="molecule type" value="Genomic_DNA"/>
</dbReference>
<dbReference type="InterPro" id="IPR029016">
    <property type="entry name" value="GAF-like_dom_sf"/>
</dbReference>
<organism evidence="7">
    <name type="scientific">bioreactor metagenome</name>
    <dbReference type="NCBI Taxonomy" id="1076179"/>
    <lineage>
        <taxon>unclassified sequences</taxon>
        <taxon>metagenomes</taxon>
        <taxon>ecological metagenomes</taxon>
    </lineage>
</organism>
<evidence type="ECO:0000256" key="3">
    <source>
        <dbReference type="ARBA" id="ARBA00023163"/>
    </source>
</evidence>
<dbReference type="PANTHER" id="PTHR30136">
    <property type="entry name" value="HELIX-TURN-HELIX TRANSCRIPTIONAL REGULATOR, ICLR FAMILY"/>
    <property type="match status" value="1"/>
</dbReference>
<feature type="domain" description="HTH iclR-type" evidence="5">
    <location>
        <begin position="1"/>
        <end position="62"/>
    </location>
</feature>
<comment type="caution">
    <text evidence="7">The sequence shown here is derived from an EMBL/GenBank/DDBJ whole genome shotgun (WGS) entry which is preliminary data.</text>
</comment>